<evidence type="ECO:0000256" key="1">
    <source>
        <dbReference type="ARBA" id="ARBA00007121"/>
    </source>
</evidence>
<dbReference type="InterPro" id="IPR036866">
    <property type="entry name" value="RibonucZ/Hydroxyglut_hydro"/>
</dbReference>
<sequence length="398" mass="44659">MKKLVKNNVNWVGYMDWELERFHGDEYSILNGSSQNAYLIQEEKTVLVDTVWTPHRDDFVNNLKEEIDLHEIDYIVMNHGEADHSGSLAALLKEIPGTPVYCTAAAVQSLEGQYGKQGWNFHTVKTGDTLDIGNGKQLIFVEMKMLHWPDSMATYMTGDNILFSMDAFGQHFAVEEMFNDCADQAKLYKEAMKYFANILSPFAPLVTKKLKEISKLNLPIDIIAPAHGVVWRDHPEQIVEKYAEWANAYQENQITVAYDTMWEGTAKLAHAIADEIHVQSPDTVVKVYNISKTDKNELMTEVFKSKAIAVGSPTCVNDVLTSVAGWLSFLKTLKFRGKKAAAFGCYGWSGESVKILKEKLGAAGFKVVDPEVKSCWNPDEDDFAKVPALVSALLEETK</sequence>
<name>A0A1I7G907_9FIRM</name>
<evidence type="ECO:0000313" key="4">
    <source>
        <dbReference type="Proteomes" id="UP000198817"/>
    </source>
</evidence>
<dbReference type="InterPro" id="IPR029039">
    <property type="entry name" value="Flavoprotein-like_sf"/>
</dbReference>
<dbReference type="GO" id="GO:0046872">
    <property type="term" value="F:metal ion binding"/>
    <property type="evidence" value="ECO:0007669"/>
    <property type="project" value="InterPro"/>
</dbReference>
<dbReference type="InterPro" id="IPR045761">
    <property type="entry name" value="ODP_dom"/>
</dbReference>
<dbReference type="OrthoDB" id="9807946at2"/>
<proteinExistence type="inferred from homology"/>
<protein>
    <submittedName>
        <fullName evidence="3">Flavorubredoxin</fullName>
    </submittedName>
</protein>
<dbReference type="STRING" id="155865.SAMN05216515_10676"/>
<dbReference type="AlphaFoldDB" id="A0A1I7G907"/>
<dbReference type="SMART" id="SM00849">
    <property type="entry name" value="Lactamase_B"/>
    <property type="match status" value="1"/>
</dbReference>
<feature type="domain" description="Flavodoxin-like" evidence="2">
    <location>
        <begin position="254"/>
        <end position="394"/>
    </location>
</feature>
<dbReference type="PANTHER" id="PTHR43717:SF1">
    <property type="entry name" value="ANAEROBIC NITRIC OXIDE REDUCTASE FLAVORUBREDOXIN"/>
    <property type="match status" value="1"/>
</dbReference>
<reference evidence="3 4" key="1">
    <citation type="submission" date="2016-10" db="EMBL/GenBank/DDBJ databases">
        <authorList>
            <person name="de Groot N.N."/>
        </authorList>
    </citation>
    <scope>NUCLEOTIDE SEQUENCE [LARGE SCALE GENOMIC DNA]</scope>
    <source>
        <strain evidence="3 4">KHGC13</strain>
    </source>
</reference>
<dbReference type="PIRSF" id="PIRSF005243">
    <property type="entry name" value="ROO"/>
    <property type="match status" value="1"/>
</dbReference>
<dbReference type="Gene3D" id="3.40.50.360">
    <property type="match status" value="1"/>
</dbReference>
<dbReference type="SUPFAM" id="SSF56281">
    <property type="entry name" value="Metallo-hydrolase/oxidoreductase"/>
    <property type="match status" value="1"/>
</dbReference>
<dbReference type="EMBL" id="FPBT01000005">
    <property type="protein sequence ID" value="SFU44920.1"/>
    <property type="molecule type" value="Genomic_DNA"/>
</dbReference>
<dbReference type="GO" id="GO:0010181">
    <property type="term" value="F:FMN binding"/>
    <property type="evidence" value="ECO:0007669"/>
    <property type="project" value="InterPro"/>
</dbReference>
<evidence type="ECO:0000259" key="2">
    <source>
        <dbReference type="PROSITE" id="PS50902"/>
    </source>
</evidence>
<dbReference type="Pfam" id="PF19583">
    <property type="entry name" value="ODP"/>
    <property type="match status" value="1"/>
</dbReference>
<evidence type="ECO:0000313" key="3">
    <source>
        <dbReference type="EMBL" id="SFU44920.1"/>
    </source>
</evidence>
<dbReference type="GO" id="GO:0009055">
    <property type="term" value="F:electron transfer activity"/>
    <property type="evidence" value="ECO:0007669"/>
    <property type="project" value="InterPro"/>
</dbReference>
<dbReference type="InterPro" id="IPR001279">
    <property type="entry name" value="Metallo-B-lactamas"/>
</dbReference>
<gene>
    <name evidence="3" type="ORF">SAMN05216508_10575</name>
</gene>
<dbReference type="GO" id="GO:0016651">
    <property type="term" value="F:oxidoreductase activity, acting on NAD(P)H"/>
    <property type="evidence" value="ECO:0007669"/>
    <property type="project" value="UniProtKB-ARBA"/>
</dbReference>
<organism evidence="3 4">
    <name type="scientific">Eubacterium pyruvativorans</name>
    <dbReference type="NCBI Taxonomy" id="155865"/>
    <lineage>
        <taxon>Bacteria</taxon>
        <taxon>Bacillati</taxon>
        <taxon>Bacillota</taxon>
        <taxon>Clostridia</taxon>
        <taxon>Eubacteriales</taxon>
        <taxon>Eubacteriaceae</taxon>
        <taxon>Eubacterium</taxon>
    </lineage>
</organism>
<dbReference type="PANTHER" id="PTHR43717">
    <property type="entry name" value="ANAEROBIC NITRIC OXIDE REDUCTASE FLAVORUBREDOXIN"/>
    <property type="match status" value="1"/>
</dbReference>
<dbReference type="Proteomes" id="UP000198817">
    <property type="component" value="Unassembled WGS sequence"/>
</dbReference>
<dbReference type="CDD" id="cd07709">
    <property type="entry name" value="flavodiiron_proteins_MBL-fold"/>
    <property type="match status" value="1"/>
</dbReference>
<dbReference type="PROSITE" id="PS50902">
    <property type="entry name" value="FLAVODOXIN_LIKE"/>
    <property type="match status" value="1"/>
</dbReference>
<comment type="similarity">
    <text evidence="1">In the N-terminal section; belongs to the zinc metallo-hydrolase group 3 family.</text>
</comment>
<dbReference type="Pfam" id="PF00258">
    <property type="entry name" value="Flavodoxin_1"/>
    <property type="match status" value="1"/>
</dbReference>
<keyword evidence="4" id="KW-1185">Reference proteome</keyword>
<dbReference type="Gene3D" id="3.60.15.10">
    <property type="entry name" value="Ribonuclease Z/Hydroxyacylglutathione hydrolase-like"/>
    <property type="match status" value="1"/>
</dbReference>
<dbReference type="InterPro" id="IPR008254">
    <property type="entry name" value="Flavodoxin/NO_synth"/>
</dbReference>
<dbReference type="SUPFAM" id="SSF52218">
    <property type="entry name" value="Flavoproteins"/>
    <property type="match status" value="1"/>
</dbReference>
<dbReference type="InterPro" id="IPR016440">
    <property type="entry name" value="Rubredoxin-O_OxRdtase"/>
</dbReference>
<dbReference type="RefSeq" id="WP_090470593.1">
    <property type="nucleotide sequence ID" value="NZ_FOWF01000006.1"/>
</dbReference>
<accession>A0A1I7G907</accession>